<accession>A0ACB6V1I6</accession>
<proteinExistence type="predicted"/>
<keyword evidence="2" id="KW-1185">Reference proteome</keyword>
<sequence>MRLRLALYKVRTAQQDLPLQRLLAPEGAIRDDAAPASSISLETMTPRQLATNARARVVVVVTGSAPRVKDPGLLLLLPTPPRSGERTEEAAAVHRFHQQPVMHNLYAQSQLRTHVQDSTHLALAAQTSTPKATPNPTVMLSTPTSIKAAKGLLQLGTI</sequence>
<dbReference type="Proteomes" id="UP000744676">
    <property type="component" value="Unassembled WGS sequence"/>
</dbReference>
<evidence type="ECO:0000313" key="1">
    <source>
        <dbReference type="EMBL" id="KAF5094900.1"/>
    </source>
</evidence>
<protein>
    <submittedName>
        <fullName evidence="1">Uncharacterized protein</fullName>
    </submittedName>
</protein>
<name>A0ACB6V1I6_9ASCO</name>
<dbReference type="EMBL" id="QVQA01000144">
    <property type="protein sequence ID" value="KAF5094900.1"/>
    <property type="molecule type" value="Genomic_DNA"/>
</dbReference>
<comment type="caution">
    <text evidence="1">The sequence shown here is derived from an EMBL/GenBank/DDBJ whole genome shotgun (WGS) entry which is preliminary data.</text>
</comment>
<organism evidence="1 2">
    <name type="scientific">Geotrichum galactomycetum</name>
    <dbReference type="NCBI Taxonomy" id="27317"/>
    <lineage>
        <taxon>Eukaryota</taxon>
        <taxon>Fungi</taxon>
        <taxon>Dikarya</taxon>
        <taxon>Ascomycota</taxon>
        <taxon>Saccharomycotina</taxon>
        <taxon>Dipodascomycetes</taxon>
        <taxon>Dipodascales</taxon>
        <taxon>Dipodascaceae</taxon>
        <taxon>Geotrichum</taxon>
    </lineage>
</organism>
<gene>
    <name evidence="1" type="ORF">D0Z00_003356</name>
</gene>
<reference evidence="1 2" key="1">
    <citation type="journal article" date="2020" name="Front. Microbiol.">
        <title>Phenotypic and Genetic Characterization of the Cheese Ripening Yeast Geotrichum candidum.</title>
        <authorList>
            <person name="Perkins V."/>
            <person name="Vignola S."/>
            <person name="Lessard M.H."/>
            <person name="Plante P.L."/>
            <person name="Corbeil J."/>
            <person name="Dugat-Bony E."/>
            <person name="Frenette M."/>
            <person name="Labrie S."/>
        </authorList>
    </citation>
    <scope>NUCLEOTIDE SEQUENCE [LARGE SCALE GENOMIC DNA]</scope>
    <source>
        <strain evidence="1 2">LMA-1147</strain>
    </source>
</reference>
<evidence type="ECO:0000313" key="2">
    <source>
        <dbReference type="Proteomes" id="UP000744676"/>
    </source>
</evidence>